<dbReference type="InterPro" id="IPR029063">
    <property type="entry name" value="SAM-dependent_MTases_sf"/>
</dbReference>
<dbReference type="Proteomes" id="UP000586827">
    <property type="component" value="Unassembled WGS sequence"/>
</dbReference>
<dbReference type="InterPro" id="IPR013216">
    <property type="entry name" value="Methyltransf_11"/>
</dbReference>
<feature type="domain" description="Methyltransferase type 11" evidence="4">
    <location>
        <begin position="68"/>
        <end position="160"/>
    </location>
</feature>
<dbReference type="PANTHER" id="PTHR44942">
    <property type="entry name" value="METHYLTRANSF_11 DOMAIN-CONTAINING PROTEIN"/>
    <property type="match status" value="1"/>
</dbReference>
<dbReference type="CDD" id="cd02440">
    <property type="entry name" value="AdoMet_MTases"/>
    <property type="match status" value="1"/>
</dbReference>
<evidence type="ECO:0000256" key="3">
    <source>
        <dbReference type="ARBA" id="ARBA00022679"/>
    </source>
</evidence>
<keyword evidence="2 5" id="KW-0489">Methyltransferase</keyword>
<dbReference type="PANTHER" id="PTHR44942:SF4">
    <property type="entry name" value="METHYLTRANSFERASE TYPE 11 DOMAIN-CONTAINING PROTEIN"/>
    <property type="match status" value="1"/>
</dbReference>
<evidence type="ECO:0000313" key="6">
    <source>
        <dbReference type="Proteomes" id="UP000586827"/>
    </source>
</evidence>
<keyword evidence="6" id="KW-1185">Reference proteome</keyword>
<gene>
    <name evidence="5" type="ORF">HLB23_13955</name>
</gene>
<dbReference type="EMBL" id="JABELX010000004">
    <property type="protein sequence ID" value="NNH70952.1"/>
    <property type="molecule type" value="Genomic_DNA"/>
</dbReference>
<evidence type="ECO:0000256" key="2">
    <source>
        <dbReference type="ARBA" id="ARBA00022603"/>
    </source>
</evidence>
<dbReference type="GO" id="GO:0032259">
    <property type="term" value="P:methylation"/>
    <property type="evidence" value="ECO:0007669"/>
    <property type="project" value="UniProtKB-KW"/>
</dbReference>
<dbReference type="SUPFAM" id="SSF53335">
    <property type="entry name" value="S-adenosyl-L-methionine-dependent methyltransferases"/>
    <property type="match status" value="1"/>
</dbReference>
<reference evidence="5 6" key="1">
    <citation type="submission" date="2020-05" db="EMBL/GenBank/DDBJ databases">
        <title>MicrobeNet Type strains.</title>
        <authorList>
            <person name="Nicholson A.C."/>
        </authorList>
    </citation>
    <scope>NUCLEOTIDE SEQUENCE [LARGE SCALE GENOMIC DNA]</scope>
    <source>
        <strain evidence="5 6">JCM 3224</strain>
    </source>
</reference>
<proteinExistence type="inferred from homology"/>
<evidence type="ECO:0000313" key="5">
    <source>
        <dbReference type="EMBL" id="NNH70952.1"/>
    </source>
</evidence>
<protein>
    <submittedName>
        <fullName evidence="5">Methyltransferase domain-containing protein</fullName>
    </submittedName>
</protein>
<organism evidence="5 6">
    <name type="scientific">Nocardia uniformis</name>
    <dbReference type="NCBI Taxonomy" id="53432"/>
    <lineage>
        <taxon>Bacteria</taxon>
        <taxon>Bacillati</taxon>
        <taxon>Actinomycetota</taxon>
        <taxon>Actinomycetes</taxon>
        <taxon>Mycobacteriales</taxon>
        <taxon>Nocardiaceae</taxon>
        <taxon>Nocardia</taxon>
    </lineage>
</organism>
<dbReference type="AlphaFoldDB" id="A0A849BWL4"/>
<comment type="caution">
    <text evidence="5">The sequence shown here is derived from an EMBL/GenBank/DDBJ whole genome shotgun (WGS) entry which is preliminary data.</text>
</comment>
<evidence type="ECO:0000259" key="4">
    <source>
        <dbReference type="Pfam" id="PF08241"/>
    </source>
</evidence>
<keyword evidence="3 5" id="KW-0808">Transferase</keyword>
<evidence type="ECO:0000256" key="1">
    <source>
        <dbReference type="ARBA" id="ARBA00008361"/>
    </source>
</evidence>
<name>A0A849BWL4_9NOCA</name>
<accession>A0A849BWL4</accession>
<dbReference type="Pfam" id="PF08241">
    <property type="entry name" value="Methyltransf_11"/>
    <property type="match status" value="1"/>
</dbReference>
<dbReference type="InterPro" id="IPR051052">
    <property type="entry name" value="Diverse_substrate_MTase"/>
</dbReference>
<dbReference type="GO" id="GO:0008757">
    <property type="term" value="F:S-adenosylmethionine-dependent methyltransferase activity"/>
    <property type="evidence" value="ECO:0007669"/>
    <property type="project" value="InterPro"/>
</dbReference>
<sequence length="228" mass="25100">MTAAPAYSTPDRPHAGPAPRRGFNGLVARFFDIAAKGYDLAPLQYVMYRPPQDEMIALLRARGARTIVDFGCGTGILADRISFELPVARVHGVDMSAGMLAKARRRNVAVEWRNEPAERTGLPSASVDAVITTTAFHFFDQERAVAEFARILQPEGILAISAISTSSPWARPIQRISGNSLAPAHAPSPREIGQLVESLGFDLLEQRPIRRPWYSRMVPDVLTIAQRR</sequence>
<dbReference type="Gene3D" id="3.40.50.150">
    <property type="entry name" value="Vaccinia Virus protein VP39"/>
    <property type="match status" value="1"/>
</dbReference>
<comment type="similarity">
    <text evidence="1">Belongs to the methyltransferase superfamily.</text>
</comment>
<dbReference type="RefSeq" id="WP_067523202.1">
    <property type="nucleotide sequence ID" value="NZ_JABELX010000004.1"/>
</dbReference>